<protein>
    <recommendedName>
        <fullName evidence="4">KAP NTPase domain-containing protein</fullName>
    </recommendedName>
</protein>
<accession>A0A484HI19</accession>
<dbReference type="Pfam" id="PF03781">
    <property type="entry name" value="FGE-sulfatase"/>
    <property type="match status" value="1"/>
</dbReference>
<dbReference type="Gene3D" id="3.90.1580.10">
    <property type="entry name" value="paralog of FGE (formylglycine-generating enzyme)"/>
    <property type="match status" value="1"/>
</dbReference>
<dbReference type="InterPro" id="IPR051043">
    <property type="entry name" value="Sulfatase_Mod_Factor_Kinase"/>
</dbReference>
<dbReference type="AlphaFoldDB" id="A0A484HI19"/>
<dbReference type="SUPFAM" id="SSF52540">
    <property type="entry name" value="P-loop containing nucleoside triphosphate hydrolases"/>
    <property type="match status" value="1"/>
</dbReference>
<dbReference type="GO" id="GO:0120147">
    <property type="term" value="F:formylglycine-generating oxidase activity"/>
    <property type="evidence" value="ECO:0007669"/>
    <property type="project" value="TreeGrafter"/>
</dbReference>
<dbReference type="Gene3D" id="3.40.50.300">
    <property type="entry name" value="P-loop containing nucleotide triphosphate hydrolases"/>
    <property type="match status" value="1"/>
</dbReference>
<organism evidence="3">
    <name type="scientific">uncultured Desulfobacteraceae bacterium</name>
    <dbReference type="NCBI Taxonomy" id="218296"/>
    <lineage>
        <taxon>Bacteria</taxon>
        <taxon>Pseudomonadati</taxon>
        <taxon>Thermodesulfobacteriota</taxon>
        <taxon>Desulfobacteria</taxon>
        <taxon>Desulfobacterales</taxon>
        <taxon>Desulfobacteraceae</taxon>
        <taxon>environmental samples</taxon>
    </lineage>
</organism>
<reference evidence="3" key="1">
    <citation type="submission" date="2019-01" db="EMBL/GenBank/DDBJ databases">
        <authorList>
            <consortium name="Genoscope - CEA"/>
            <person name="William W."/>
        </authorList>
    </citation>
    <scope>NUCLEOTIDE SEQUENCE</scope>
    <source>
        <strain evidence="3">CR-1</strain>
    </source>
</reference>
<dbReference type="SUPFAM" id="SSF56436">
    <property type="entry name" value="C-type lectin-like"/>
    <property type="match status" value="1"/>
</dbReference>
<dbReference type="InterPro" id="IPR016187">
    <property type="entry name" value="CTDL_fold"/>
</dbReference>
<feature type="domain" description="Sulfatase-modifying factor enzyme-like" evidence="1">
    <location>
        <begin position="465"/>
        <end position="668"/>
    </location>
</feature>
<dbReference type="Pfam" id="PF07693">
    <property type="entry name" value="KAP_NTPase"/>
    <property type="match status" value="1"/>
</dbReference>
<evidence type="ECO:0000313" key="3">
    <source>
        <dbReference type="EMBL" id="VEN74387.1"/>
    </source>
</evidence>
<dbReference type="InterPro" id="IPR011646">
    <property type="entry name" value="KAP_P-loop"/>
</dbReference>
<evidence type="ECO:0000259" key="1">
    <source>
        <dbReference type="Pfam" id="PF03781"/>
    </source>
</evidence>
<evidence type="ECO:0000259" key="2">
    <source>
        <dbReference type="Pfam" id="PF07693"/>
    </source>
</evidence>
<dbReference type="EMBL" id="CAACVI010000023">
    <property type="protein sequence ID" value="VEN74387.1"/>
    <property type="molecule type" value="Genomic_DNA"/>
</dbReference>
<proteinExistence type="predicted"/>
<dbReference type="InterPro" id="IPR005532">
    <property type="entry name" value="SUMF_dom"/>
</dbReference>
<dbReference type="InterPro" id="IPR042095">
    <property type="entry name" value="SUMF_sf"/>
</dbReference>
<dbReference type="InterPro" id="IPR027417">
    <property type="entry name" value="P-loop_NTPase"/>
</dbReference>
<feature type="domain" description="KAP NTPase" evidence="2">
    <location>
        <begin position="20"/>
        <end position="334"/>
    </location>
</feature>
<name>A0A484HI19_9BACT</name>
<evidence type="ECO:0008006" key="4">
    <source>
        <dbReference type="Google" id="ProtNLM"/>
    </source>
</evidence>
<sequence length="669" mass="77022">MSNNLSLCSDRPCERDCLGFTSYINAINALIRDEHFETPFCVGVFGKWGSGKTSFMRLLKKNLLKKNLLEKPPPVKIVPVWFNPWRYDREEHLIIPFLKTLEHGIEKNAKGEGFKEIKDSLQKVSMKIGRVAAAFACGMDVKLKLGPAAEIHFDPSKSIKSAEETEKRRREEAAGVLKDFSSLYYDSMSQLKKAVEEKGFRIVVFIDDLDRCLPEKAVELLESMKLFFDIPGYLFVIGVDKEVVERGITWHYRHFENGSKDSTAVSAEDYLEKMIQLPIELPPIEPGKKRDFIQDLLKGQEAYAKHAKLIEKGIGENPRSLKRFVNLLLFTGMLANQLKERLLSENRDKKDSDSKEENLINRYFVPEFYIKWAIILFRFHDVYTKIRGNTGFLWELQNAARNGDAEDPSAAHLDRALKEVLSYGEKFPKDRWVIDHFKHLARVSDAGSKTPGAAPGYRRAMPNIGEMVKIPQGKFLYGDQKEEGKILYDYYIDAFPVTNRQYQAFMDDRQNHPVPGDWDKRKRVFPEGLEDHPVLDVSLEEVVEYCKWRSEKEGVEHRLPTEEEWEKAARGEDGREYPWGNDFDPEKCNSEESGIGQTTPVARYPDGASPYGVYDMAGNVWEWTDRKEGFGYVLRGGSWFRRSVYCRCVVRSLPGGRDDYVTGFRCVRT</sequence>
<gene>
    <name evidence="3" type="ORF">EPICR_30324</name>
</gene>
<dbReference type="PANTHER" id="PTHR23150">
    <property type="entry name" value="SULFATASE MODIFYING FACTOR 1, 2"/>
    <property type="match status" value="1"/>
</dbReference>
<dbReference type="PANTHER" id="PTHR23150:SF19">
    <property type="entry name" value="FORMYLGLYCINE-GENERATING ENZYME"/>
    <property type="match status" value="1"/>
</dbReference>